<feature type="domain" description="CBS" evidence="4">
    <location>
        <begin position="208"/>
        <end position="257"/>
    </location>
</feature>
<gene>
    <name evidence="5" type="ORF">O0S10_05355</name>
</gene>
<keyword evidence="2" id="KW-0486">Methionine biosynthesis</keyword>
<dbReference type="PANTHER" id="PTHR43080:SF2">
    <property type="entry name" value="CBS DOMAIN-CONTAINING PROTEIN"/>
    <property type="match status" value="1"/>
</dbReference>
<evidence type="ECO:0000313" key="6">
    <source>
        <dbReference type="Proteomes" id="UP001141422"/>
    </source>
</evidence>
<protein>
    <submittedName>
        <fullName evidence="5">CBS domain-containing protein</fullName>
    </submittedName>
</protein>
<dbReference type="InterPro" id="IPR046342">
    <property type="entry name" value="CBS_dom_sf"/>
</dbReference>
<dbReference type="Gene3D" id="3.10.580.10">
    <property type="entry name" value="CBS-domain"/>
    <property type="match status" value="2"/>
</dbReference>
<keyword evidence="1 3" id="KW-0129">CBS domain</keyword>
<organism evidence="5 6">
    <name type="scientific">Methanocorpusculum petauri</name>
    <dbReference type="NCBI Taxonomy" id="3002863"/>
    <lineage>
        <taxon>Archaea</taxon>
        <taxon>Methanobacteriati</taxon>
        <taxon>Methanobacteriota</taxon>
        <taxon>Stenosarchaea group</taxon>
        <taxon>Methanomicrobia</taxon>
        <taxon>Methanomicrobiales</taxon>
        <taxon>Methanocorpusculaceae</taxon>
        <taxon>Methanocorpusculum</taxon>
    </lineage>
</organism>
<comment type="caution">
    <text evidence="5">The sequence shown here is derived from an EMBL/GenBank/DDBJ whole genome shotgun (WGS) entry which is preliminary data.</text>
</comment>
<dbReference type="PANTHER" id="PTHR43080">
    <property type="entry name" value="CBS DOMAIN-CONTAINING PROTEIN CBSX3, MITOCHONDRIAL"/>
    <property type="match status" value="1"/>
</dbReference>
<dbReference type="RefSeq" id="WP_268924867.1">
    <property type="nucleotide sequence ID" value="NZ_JAPTGB010000009.1"/>
</dbReference>
<reference evidence="5" key="1">
    <citation type="submission" date="2022-12" db="EMBL/GenBank/DDBJ databases">
        <title>Isolation and characterisation of novel Methanocorpusculum spp. from native Australian herbivores indicates the genus is ancestrally host-associated.</title>
        <authorList>
            <person name="Volmer J.G."/>
            <person name="Soo R.M."/>
            <person name="Evans P.N."/>
            <person name="Hoedt E.C."/>
            <person name="Astorga Alsina A.L."/>
            <person name="Woodcroft B.J."/>
            <person name="Tyson G.W."/>
            <person name="Hugenholtz P."/>
            <person name="Morrison M."/>
        </authorList>
    </citation>
    <scope>NUCLEOTIDE SEQUENCE</scope>
    <source>
        <strain evidence="5">MG</strain>
    </source>
</reference>
<dbReference type="CDD" id="cd02205">
    <property type="entry name" value="CBS_pair_SF"/>
    <property type="match status" value="2"/>
</dbReference>
<sequence>MNQKLTVKDVMSKPVSIAKSGLIPEALDKMLAEGVDPIVVTNDRVVVGTASRRSIAEKMGSKKTGNIPASQIRVASVTREDFTSVYQDQDVDLLVPLLQRYKIVVVWDEEHRLIGQVTTGDLLKVAKPEGSIDTMVEIAPRISPDDRVVQLHRRMVGDGATRFIVMDGNKAVGIVTETDIAKILVKLKSEIDKHFENALRNVTAADIMSSPLITTPANTPVSKVVDLMLAKNISTIPIADGDKVIGLATRKSLVDAL</sequence>
<dbReference type="Proteomes" id="UP001141422">
    <property type="component" value="Unassembled WGS sequence"/>
</dbReference>
<dbReference type="InterPro" id="IPR051257">
    <property type="entry name" value="Diverse_CBS-Domain"/>
</dbReference>
<evidence type="ECO:0000256" key="3">
    <source>
        <dbReference type="PROSITE-ProRule" id="PRU00703"/>
    </source>
</evidence>
<dbReference type="InterPro" id="IPR000644">
    <property type="entry name" value="CBS_dom"/>
</dbReference>
<dbReference type="Pfam" id="PF00571">
    <property type="entry name" value="CBS"/>
    <property type="match status" value="4"/>
</dbReference>
<evidence type="ECO:0000256" key="1">
    <source>
        <dbReference type="ARBA" id="ARBA00023122"/>
    </source>
</evidence>
<name>A0ABT4IFZ9_9EURY</name>
<evidence type="ECO:0000256" key="2">
    <source>
        <dbReference type="ARBA" id="ARBA00023167"/>
    </source>
</evidence>
<evidence type="ECO:0000259" key="4">
    <source>
        <dbReference type="PROSITE" id="PS51371"/>
    </source>
</evidence>
<keyword evidence="6" id="KW-1185">Reference proteome</keyword>
<keyword evidence="2" id="KW-0028">Amino-acid biosynthesis</keyword>
<dbReference type="EMBL" id="JAPTGB010000009">
    <property type="protein sequence ID" value="MCZ0860657.1"/>
    <property type="molecule type" value="Genomic_DNA"/>
</dbReference>
<proteinExistence type="predicted"/>
<dbReference type="PROSITE" id="PS51371">
    <property type="entry name" value="CBS"/>
    <property type="match status" value="2"/>
</dbReference>
<evidence type="ECO:0000313" key="5">
    <source>
        <dbReference type="EMBL" id="MCZ0860657.1"/>
    </source>
</evidence>
<feature type="domain" description="CBS" evidence="4">
    <location>
        <begin position="135"/>
        <end position="190"/>
    </location>
</feature>
<dbReference type="SUPFAM" id="SSF54631">
    <property type="entry name" value="CBS-domain pair"/>
    <property type="match status" value="2"/>
</dbReference>
<dbReference type="SMART" id="SM00116">
    <property type="entry name" value="CBS"/>
    <property type="match status" value="4"/>
</dbReference>
<accession>A0ABT4IFZ9</accession>